<reference evidence="3 4" key="1">
    <citation type="submission" date="2008-10" db="EMBL/GenBank/DDBJ databases">
        <title>Draft genome sequence of Collinsella stercoris (DSM 13279).</title>
        <authorList>
            <person name="Sudarsanam P."/>
            <person name="Ley R."/>
            <person name="Guruge J."/>
            <person name="Turnbaugh P.J."/>
            <person name="Mahowald M."/>
            <person name="Liep D."/>
            <person name="Gordon J."/>
        </authorList>
    </citation>
    <scope>NUCLEOTIDE SEQUENCE [LARGE SCALE GENOMIC DNA]</scope>
    <source>
        <strain evidence="3 4">DSM 13279</strain>
    </source>
</reference>
<evidence type="ECO:0000313" key="4">
    <source>
        <dbReference type="Proteomes" id="UP000003560"/>
    </source>
</evidence>
<feature type="domain" description="Helix-turn-helix" evidence="2">
    <location>
        <begin position="29"/>
        <end position="81"/>
    </location>
</feature>
<sequence>MKEEHMAKDKPASGIPPGSWPVPLGLPLYVTVEQAAKLAGIGRDRMYEYVNSRADPIPQMRVGRAKTLIRTSAIPDYLRRRETA</sequence>
<proteinExistence type="predicted"/>
<comment type="caution">
    <text evidence="3">The sequence shown here is derived from an EMBL/GenBank/DDBJ whole genome shotgun (WGS) entry which is preliminary data.</text>
</comment>
<organism evidence="3 4">
    <name type="scientific">Collinsella stercoris DSM 13279</name>
    <dbReference type="NCBI Taxonomy" id="445975"/>
    <lineage>
        <taxon>Bacteria</taxon>
        <taxon>Bacillati</taxon>
        <taxon>Actinomycetota</taxon>
        <taxon>Coriobacteriia</taxon>
        <taxon>Coriobacteriales</taxon>
        <taxon>Coriobacteriaceae</taxon>
        <taxon>Collinsella</taxon>
    </lineage>
</organism>
<keyword evidence="4" id="KW-1185">Reference proteome</keyword>
<dbReference type="Pfam" id="PF12728">
    <property type="entry name" value="HTH_17"/>
    <property type="match status" value="1"/>
</dbReference>
<dbReference type="AlphaFoldDB" id="B6GAN3"/>
<name>B6GAN3_9ACTN</name>
<feature type="region of interest" description="Disordered" evidence="1">
    <location>
        <begin position="1"/>
        <end position="21"/>
    </location>
</feature>
<feature type="compositionally biased region" description="Basic and acidic residues" evidence="1">
    <location>
        <begin position="1"/>
        <end position="11"/>
    </location>
</feature>
<reference evidence="3 4" key="2">
    <citation type="submission" date="2008-10" db="EMBL/GenBank/DDBJ databases">
        <authorList>
            <person name="Fulton L."/>
            <person name="Clifton S."/>
            <person name="Fulton B."/>
            <person name="Xu J."/>
            <person name="Minx P."/>
            <person name="Pepin K.H."/>
            <person name="Johnson M."/>
            <person name="Thiruvilangam P."/>
            <person name="Bhonagiri V."/>
            <person name="Nash W.E."/>
            <person name="Mardis E.R."/>
            <person name="Wilson R.K."/>
        </authorList>
    </citation>
    <scope>NUCLEOTIDE SEQUENCE [LARGE SCALE GENOMIC DNA]</scope>
    <source>
        <strain evidence="3 4">DSM 13279</strain>
    </source>
</reference>
<gene>
    <name evidence="3" type="ORF">COLSTE_01133</name>
</gene>
<dbReference type="eggNOG" id="ENOG5032DN9">
    <property type="taxonomic scope" value="Bacteria"/>
</dbReference>
<protein>
    <recommendedName>
        <fullName evidence="2">Helix-turn-helix domain-containing protein</fullName>
    </recommendedName>
</protein>
<dbReference type="InterPro" id="IPR038148">
    <property type="entry name" value="Tn1545/Tn916_Xis"/>
</dbReference>
<dbReference type="Gene3D" id="3.90.105.50">
    <property type="match status" value="1"/>
</dbReference>
<dbReference type="HOGENOM" id="CLU_192795_0_0_11"/>
<evidence type="ECO:0000259" key="2">
    <source>
        <dbReference type="Pfam" id="PF12728"/>
    </source>
</evidence>
<dbReference type="InterPro" id="IPR041657">
    <property type="entry name" value="HTH_17"/>
</dbReference>
<dbReference type="OrthoDB" id="9553777at2"/>
<dbReference type="Proteomes" id="UP000003560">
    <property type="component" value="Unassembled WGS sequence"/>
</dbReference>
<evidence type="ECO:0000313" key="3">
    <source>
        <dbReference type="EMBL" id="EEA90651.1"/>
    </source>
</evidence>
<dbReference type="STRING" id="445975.COLSTE_01133"/>
<evidence type="ECO:0000256" key="1">
    <source>
        <dbReference type="SAM" id="MobiDB-lite"/>
    </source>
</evidence>
<accession>B6GAN3</accession>
<dbReference type="EMBL" id="ABXJ01000066">
    <property type="protein sequence ID" value="EEA90651.1"/>
    <property type="molecule type" value="Genomic_DNA"/>
</dbReference>